<dbReference type="Proteomes" id="UP000779809">
    <property type="component" value="Unassembled WGS sequence"/>
</dbReference>
<protein>
    <submittedName>
        <fullName evidence="3">CPBP family intramembrane metalloprotease</fullName>
    </submittedName>
</protein>
<feature type="transmembrane region" description="Helical" evidence="1">
    <location>
        <begin position="172"/>
        <end position="192"/>
    </location>
</feature>
<dbReference type="Pfam" id="PF02517">
    <property type="entry name" value="Rce1-like"/>
    <property type="match status" value="1"/>
</dbReference>
<dbReference type="GO" id="GO:0004175">
    <property type="term" value="F:endopeptidase activity"/>
    <property type="evidence" value="ECO:0007669"/>
    <property type="project" value="UniProtKB-ARBA"/>
</dbReference>
<dbReference type="AlphaFoldDB" id="A0A932A857"/>
<keyword evidence="1" id="KW-0472">Membrane</keyword>
<dbReference type="EMBL" id="JACPNR010000009">
    <property type="protein sequence ID" value="MBI2678485.1"/>
    <property type="molecule type" value="Genomic_DNA"/>
</dbReference>
<accession>A0A932A857</accession>
<feature type="transmembrane region" description="Helical" evidence="1">
    <location>
        <begin position="84"/>
        <end position="105"/>
    </location>
</feature>
<dbReference type="PANTHER" id="PTHR43592">
    <property type="entry name" value="CAAX AMINO TERMINAL PROTEASE"/>
    <property type="match status" value="1"/>
</dbReference>
<sequence>MQCPSCGNGNADAARFCPRCGGALSSAGDGTPEPAATVVVPNLLDQKQKVASYWHTLLIVVIMLAVSMSGQTRSKRVLRAGSRPLLYTSGVVMQWTLVGVVWLGIKRRGYSLRQLTGRPWRGLDDFLIDVAIAAVFWIGVAIVLASLGYAMGMQNKVEELRKAIEFMAPANIFELCVFFVLAVSAGICEEIVFRGYLQRQLGALSKSVLVGVLASATVFGASHLYEGPERMLLIGVFGAMLGTLAALRKNLRPAMIAHTWQDIFAGVGQFLMRTARP</sequence>
<dbReference type="InterPro" id="IPR003675">
    <property type="entry name" value="Rce1/LyrA-like_dom"/>
</dbReference>
<dbReference type="GO" id="GO:0080120">
    <property type="term" value="P:CAAX-box protein maturation"/>
    <property type="evidence" value="ECO:0007669"/>
    <property type="project" value="UniProtKB-ARBA"/>
</dbReference>
<feature type="domain" description="CAAX prenyl protease 2/Lysostaphin resistance protein A-like" evidence="2">
    <location>
        <begin position="174"/>
        <end position="263"/>
    </location>
</feature>
<dbReference type="PANTHER" id="PTHR43592:SF15">
    <property type="entry name" value="CAAX AMINO TERMINAL PROTEASE FAMILY PROTEIN"/>
    <property type="match status" value="1"/>
</dbReference>
<keyword evidence="3" id="KW-0645">Protease</keyword>
<feature type="transmembrane region" description="Helical" evidence="1">
    <location>
        <begin position="204"/>
        <end position="225"/>
    </location>
</feature>
<keyword evidence="3" id="KW-0482">Metalloprotease</keyword>
<evidence type="ECO:0000256" key="1">
    <source>
        <dbReference type="SAM" id="Phobius"/>
    </source>
</evidence>
<name>A0A932A857_9BACT</name>
<evidence type="ECO:0000259" key="2">
    <source>
        <dbReference type="Pfam" id="PF02517"/>
    </source>
</evidence>
<keyword evidence="1" id="KW-1133">Transmembrane helix</keyword>
<dbReference type="GO" id="GO:0008237">
    <property type="term" value="F:metallopeptidase activity"/>
    <property type="evidence" value="ECO:0007669"/>
    <property type="project" value="UniProtKB-KW"/>
</dbReference>
<reference evidence="3" key="1">
    <citation type="submission" date="2020-07" db="EMBL/GenBank/DDBJ databases">
        <title>Huge and variable diversity of episymbiotic CPR bacteria and DPANN archaea in groundwater ecosystems.</title>
        <authorList>
            <person name="He C.Y."/>
            <person name="Keren R."/>
            <person name="Whittaker M."/>
            <person name="Farag I.F."/>
            <person name="Doudna J."/>
            <person name="Cate J.H.D."/>
            <person name="Banfield J.F."/>
        </authorList>
    </citation>
    <scope>NUCLEOTIDE SEQUENCE</scope>
    <source>
        <strain evidence="3">NC_groundwater_580_Pr5_B-0.1um_64_19</strain>
    </source>
</reference>
<proteinExistence type="predicted"/>
<comment type="caution">
    <text evidence="3">The sequence shown here is derived from an EMBL/GenBank/DDBJ whole genome shotgun (WGS) entry which is preliminary data.</text>
</comment>
<evidence type="ECO:0000313" key="4">
    <source>
        <dbReference type="Proteomes" id="UP000779809"/>
    </source>
</evidence>
<organism evidence="3 4">
    <name type="scientific">Candidatus Korobacter versatilis</name>
    <dbReference type="NCBI Taxonomy" id="658062"/>
    <lineage>
        <taxon>Bacteria</taxon>
        <taxon>Pseudomonadati</taxon>
        <taxon>Acidobacteriota</taxon>
        <taxon>Terriglobia</taxon>
        <taxon>Terriglobales</taxon>
        <taxon>Candidatus Korobacteraceae</taxon>
        <taxon>Candidatus Korobacter</taxon>
    </lineage>
</organism>
<keyword evidence="3" id="KW-0378">Hydrolase</keyword>
<keyword evidence="1" id="KW-0812">Transmembrane</keyword>
<feature type="transmembrane region" description="Helical" evidence="1">
    <location>
        <begin position="231"/>
        <end position="247"/>
    </location>
</feature>
<gene>
    <name evidence="3" type="ORF">HYX28_06860</name>
</gene>
<feature type="transmembrane region" description="Helical" evidence="1">
    <location>
        <begin position="53"/>
        <end position="72"/>
    </location>
</feature>
<evidence type="ECO:0000313" key="3">
    <source>
        <dbReference type="EMBL" id="MBI2678485.1"/>
    </source>
</evidence>
<feature type="transmembrane region" description="Helical" evidence="1">
    <location>
        <begin position="126"/>
        <end position="152"/>
    </location>
</feature>